<name>A0ABX7BW92_9HYPH</name>
<dbReference type="Pfam" id="PF10006">
    <property type="entry name" value="DUF2249"/>
    <property type="match status" value="1"/>
</dbReference>
<dbReference type="RefSeq" id="WP_201657365.1">
    <property type="nucleotide sequence ID" value="NZ_CP068047.1"/>
</dbReference>
<sequence>MCSDCQSGDTIIDVRKIAPRLRHPMIFNAFENLSAGEAFVIVNDHDPKPLHYQFAAEYPGTFDWVYEQQGPEVWQVRVSRTAA</sequence>
<gene>
    <name evidence="2" type="ORF">JI749_00795</name>
</gene>
<reference evidence="2 3" key="1">
    <citation type="submission" date="2021-01" db="EMBL/GenBank/DDBJ databases">
        <title>Genome seq and assembly of Devosia sp. G19.</title>
        <authorList>
            <person name="Chhetri G."/>
        </authorList>
    </citation>
    <scope>NUCLEOTIDE SEQUENCE [LARGE SCALE GENOMIC DNA]</scope>
    <source>
        <strain evidence="2 3">G19</strain>
    </source>
</reference>
<proteinExistence type="predicted"/>
<evidence type="ECO:0000259" key="1">
    <source>
        <dbReference type="Pfam" id="PF10006"/>
    </source>
</evidence>
<protein>
    <submittedName>
        <fullName evidence="2">DUF2249 domain-containing protein</fullName>
    </submittedName>
</protein>
<keyword evidence="3" id="KW-1185">Reference proteome</keyword>
<dbReference type="InterPro" id="IPR018720">
    <property type="entry name" value="DUF2249"/>
</dbReference>
<dbReference type="Proteomes" id="UP000595460">
    <property type="component" value="Chromosome"/>
</dbReference>
<accession>A0ABX7BW92</accession>
<feature type="domain" description="DUF2249" evidence="1">
    <location>
        <begin position="12"/>
        <end position="79"/>
    </location>
</feature>
<organism evidence="2 3">
    <name type="scientific">Devosia oryziradicis</name>
    <dbReference type="NCBI Taxonomy" id="2801335"/>
    <lineage>
        <taxon>Bacteria</taxon>
        <taxon>Pseudomonadati</taxon>
        <taxon>Pseudomonadota</taxon>
        <taxon>Alphaproteobacteria</taxon>
        <taxon>Hyphomicrobiales</taxon>
        <taxon>Devosiaceae</taxon>
        <taxon>Devosia</taxon>
    </lineage>
</organism>
<evidence type="ECO:0000313" key="2">
    <source>
        <dbReference type="EMBL" id="QQR36215.1"/>
    </source>
</evidence>
<evidence type="ECO:0000313" key="3">
    <source>
        <dbReference type="Proteomes" id="UP000595460"/>
    </source>
</evidence>
<dbReference type="EMBL" id="CP068047">
    <property type="protein sequence ID" value="QQR36215.1"/>
    <property type="molecule type" value="Genomic_DNA"/>
</dbReference>